<dbReference type="RefSeq" id="WP_415861235.1">
    <property type="nucleotide sequence ID" value="NZ_CP134536.1"/>
</dbReference>
<evidence type="ECO:0000313" key="2">
    <source>
        <dbReference type="Proteomes" id="UP001303407"/>
    </source>
</evidence>
<name>A0ABY9XZ58_9FLAO</name>
<reference evidence="1 2" key="1">
    <citation type="submission" date="2023-09" db="EMBL/GenBank/DDBJ databases">
        <title>Thalassobella suaedae gen. nov., sp. nov., a marine bacterium of the family Flavobacteriaceae isolated from a halophyte Suaeda japonica.</title>
        <authorList>
            <person name="Lee S.Y."/>
            <person name="Hwang C.Y."/>
        </authorList>
    </citation>
    <scope>NUCLEOTIDE SEQUENCE [LARGE SCALE GENOMIC DNA]</scope>
    <source>
        <strain evidence="1 2">HL-DH10</strain>
    </source>
</reference>
<dbReference type="Proteomes" id="UP001303407">
    <property type="component" value="Chromosome"/>
</dbReference>
<organism evidence="1 2">
    <name type="scientific">Thalassobellus suaedae</name>
    <dbReference type="NCBI Taxonomy" id="3074124"/>
    <lineage>
        <taxon>Bacteria</taxon>
        <taxon>Pseudomonadati</taxon>
        <taxon>Bacteroidota</taxon>
        <taxon>Flavobacteriia</taxon>
        <taxon>Flavobacteriales</taxon>
        <taxon>Flavobacteriaceae</taxon>
        <taxon>Thalassobellus</taxon>
    </lineage>
</organism>
<proteinExistence type="predicted"/>
<protein>
    <submittedName>
        <fullName evidence="1">Uncharacterized protein</fullName>
    </submittedName>
</protein>
<dbReference type="EMBL" id="CP134536">
    <property type="protein sequence ID" value="WNH11259.1"/>
    <property type="molecule type" value="Genomic_DNA"/>
</dbReference>
<sequence>MKDLETGLIEIIKYGSKIFTEPDLKKRSKETQTAQIYVITLNTILMPMNSKRIFDRFGFNLPKQKQIKQIPAKLLSNYNEWEYDIVSSDWVNVSTGEKL</sequence>
<gene>
    <name evidence="1" type="ORF">RHP49_10075</name>
</gene>
<keyword evidence="2" id="KW-1185">Reference proteome</keyword>
<accession>A0ABY9XZ58</accession>
<evidence type="ECO:0000313" key="1">
    <source>
        <dbReference type="EMBL" id="WNH11259.1"/>
    </source>
</evidence>